<evidence type="ECO:0000313" key="7">
    <source>
        <dbReference type="Proteomes" id="UP000614609"/>
    </source>
</evidence>
<dbReference type="RefSeq" id="WP_188870467.1">
    <property type="nucleotide sequence ID" value="NZ_BMOO01000002.1"/>
</dbReference>
<evidence type="ECO:0000313" key="5">
    <source>
        <dbReference type="EMBL" id="GGM61877.1"/>
    </source>
</evidence>
<reference evidence="5" key="2">
    <citation type="submission" date="2020-09" db="EMBL/GenBank/DDBJ databases">
        <authorList>
            <person name="Sun Q."/>
            <person name="Ohkuma M."/>
        </authorList>
    </citation>
    <scope>NUCLEOTIDE SEQUENCE</scope>
    <source>
        <strain evidence="5">JCM 16108</strain>
    </source>
</reference>
<protein>
    <submittedName>
        <fullName evidence="6">HSP20 family protein</fullName>
    </submittedName>
    <submittedName>
        <fullName evidence="5">Heat-shock protein Hsp20</fullName>
    </submittedName>
</protein>
<evidence type="ECO:0000256" key="1">
    <source>
        <dbReference type="PROSITE-ProRule" id="PRU00285"/>
    </source>
</evidence>
<keyword evidence="7" id="KW-1185">Reference proteome</keyword>
<dbReference type="EMBL" id="BMOO01000002">
    <property type="protein sequence ID" value="GGM61877.1"/>
    <property type="molecule type" value="Genomic_DNA"/>
</dbReference>
<name>A0A830FYL6_9EURY</name>
<evidence type="ECO:0000256" key="2">
    <source>
        <dbReference type="RuleBase" id="RU003616"/>
    </source>
</evidence>
<sequence length="147" mass="16403">MPRRNPFDDIDRLFDRLNRQFEDAAEMLDDERGDALTGGFAADVEDAGDEFVVTVDLPGFEKEDVDVRVQDRALSISAERTTETETGGDEAESTYVRRERHGESVSRRLTLPEPVDTDDVAATMKNGVLTVTLGKEDESDGHRIDVQ</sequence>
<evidence type="ECO:0000259" key="4">
    <source>
        <dbReference type="PROSITE" id="PS01031"/>
    </source>
</evidence>
<accession>A0A830FYL6</accession>
<feature type="compositionally biased region" description="Basic and acidic residues" evidence="3">
    <location>
        <begin position="95"/>
        <end position="106"/>
    </location>
</feature>
<dbReference type="EMBL" id="JAGGKO010000002">
    <property type="protein sequence ID" value="MBP1954532.1"/>
    <property type="molecule type" value="Genomic_DNA"/>
</dbReference>
<dbReference type="InterPro" id="IPR008978">
    <property type="entry name" value="HSP20-like_chaperone"/>
</dbReference>
<feature type="domain" description="SHSP" evidence="4">
    <location>
        <begin position="31"/>
        <end position="147"/>
    </location>
</feature>
<organism evidence="5 7">
    <name type="scientific">Halarchaeum rubridurum</name>
    <dbReference type="NCBI Taxonomy" id="489911"/>
    <lineage>
        <taxon>Archaea</taxon>
        <taxon>Methanobacteriati</taxon>
        <taxon>Methanobacteriota</taxon>
        <taxon>Stenosarchaea group</taxon>
        <taxon>Halobacteria</taxon>
        <taxon>Halobacteriales</taxon>
        <taxon>Halobacteriaceae</taxon>
    </lineage>
</organism>
<dbReference type="Pfam" id="PF00011">
    <property type="entry name" value="HSP20"/>
    <property type="match status" value="1"/>
</dbReference>
<dbReference type="SUPFAM" id="SSF49764">
    <property type="entry name" value="HSP20-like chaperones"/>
    <property type="match status" value="1"/>
</dbReference>
<feature type="region of interest" description="Disordered" evidence="3">
    <location>
        <begin position="78"/>
        <end position="106"/>
    </location>
</feature>
<dbReference type="PROSITE" id="PS01031">
    <property type="entry name" value="SHSP"/>
    <property type="match status" value="1"/>
</dbReference>
<dbReference type="Proteomes" id="UP000614609">
    <property type="component" value="Unassembled WGS sequence"/>
</dbReference>
<reference evidence="6" key="3">
    <citation type="submission" date="2021-03" db="EMBL/GenBank/DDBJ databases">
        <title>Genomic Encyclopedia of Type Strains, Phase IV (KMG-IV): sequencing the most valuable type-strain genomes for metagenomic binning, comparative biology and taxonomic classification.</title>
        <authorList>
            <person name="Goeker M."/>
        </authorList>
    </citation>
    <scope>NUCLEOTIDE SEQUENCE</scope>
    <source>
        <strain evidence="6">DSM 22443</strain>
    </source>
</reference>
<reference evidence="5" key="1">
    <citation type="journal article" date="2014" name="Int. J. Syst. Evol. Microbiol.">
        <title>Complete genome sequence of Corynebacterium casei LMG S-19264T (=DSM 44701T), isolated from a smear-ripened cheese.</title>
        <authorList>
            <consortium name="US DOE Joint Genome Institute (JGI-PGF)"/>
            <person name="Walter F."/>
            <person name="Albersmeier A."/>
            <person name="Kalinowski J."/>
            <person name="Ruckert C."/>
        </authorList>
    </citation>
    <scope>NUCLEOTIDE SEQUENCE</scope>
    <source>
        <strain evidence="5">JCM 16108</strain>
    </source>
</reference>
<dbReference type="CDD" id="cd06464">
    <property type="entry name" value="ACD_sHsps-like"/>
    <property type="match status" value="1"/>
</dbReference>
<dbReference type="InterPro" id="IPR002068">
    <property type="entry name" value="A-crystallin/Hsp20_dom"/>
</dbReference>
<dbReference type="PANTHER" id="PTHR11527">
    <property type="entry name" value="HEAT-SHOCK PROTEIN 20 FAMILY MEMBER"/>
    <property type="match status" value="1"/>
</dbReference>
<dbReference type="Gene3D" id="2.60.40.790">
    <property type="match status" value="1"/>
</dbReference>
<dbReference type="AlphaFoldDB" id="A0A830FYL6"/>
<comment type="caution">
    <text evidence="5">The sequence shown here is derived from an EMBL/GenBank/DDBJ whole genome shotgun (WGS) entry which is preliminary data.</text>
</comment>
<proteinExistence type="inferred from homology"/>
<gene>
    <name evidence="5" type="ORF">GCM10009017_09880</name>
    <name evidence="6" type="ORF">J2752_001444</name>
</gene>
<dbReference type="InterPro" id="IPR031107">
    <property type="entry name" value="Small_HSP"/>
</dbReference>
<dbReference type="OrthoDB" id="198277at2157"/>
<dbReference type="Proteomes" id="UP000765891">
    <property type="component" value="Unassembled WGS sequence"/>
</dbReference>
<evidence type="ECO:0000256" key="3">
    <source>
        <dbReference type="SAM" id="MobiDB-lite"/>
    </source>
</evidence>
<evidence type="ECO:0000313" key="6">
    <source>
        <dbReference type="EMBL" id="MBP1954532.1"/>
    </source>
</evidence>
<comment type="similarity">
    <text evidence="1 2">Belongs to the small heat shock protein (HSP20) family.</text>
</comment>